<dbReference type="Pfam" id="PF04107">
    <property type="entry name" value="GCS2"/>
    <property type="match status" value="1"/>
</dbReference>
<name>A0A6V8KUT5_9ACTN</name>
<keyword evidence="2 5" id="KW-0547">Nucleotide-binding</keyword>
<evidence type="ECO:0000313" key="7">
    <source>
        <dbReference type="Proteomes" id="UP000482800"/>
    </source>
</evidence>
<keyword evidence="3 5" id="KW-0067">ATP-binding</keyword>
<dbReference type="GO" id="GO:0005524">
    <property type="term" value="F:ATP binding"/>
    <property type="evidence" value="ECO:0007669"/>
    <property type="project" value="UniProtKB-UniRule"/>
</dbReference>
<evidence type="ECO:0000313" key="6">
    <source>
        <dbReference type="EMBL" id="GFJ85587.1"/>
    </source>
</evidence>
<comment type="catalytic activity">
    <reaction evidence="4 5">
        <text>L-cysteine + L-glutamate + ATP = gamma-L-glutamyl-L-cysteine + ADP + phosphate + H(+)</text>
        <dbReference type="Rhea" id="RHEA:13285"/>
        <dbReference type="ChEBI" id="CHEBI:15378"/>
        <dbReference type="ChEBI" id="CHEBI:29985"/>
        <dbReference type="ChEBI" id="CHEBI:30616"/>
        <dbReference type="ChEBI" id="CHEBI:35235"/>
        <dbReference type="ChEBI" id="CHEBI:43474"/>
        <dbReference type="ChEBI" id="CHEBI:58173"/>
        <dbReference type="ChEBI" id="CHEBI:456216"/>
        <dbReference type="EC" id="6.3.2.2"/>
    </reaction>
</comment>
<evidence type="ECO:0000256" key="5">
    <source>
        <dbReference type="PIRNR" id="PIRNR017901"/>
    </source>
</evidence>
<protein>
    <recommendedName>
        <fullName evidence="5">Glutamate--cysteine ligase</fullName>
        <ecNumber evidence="5">6.3.2.2</ecNumber>
    </recommendedName>
</protein>
<reference evidence="6 7" key="2">
    <citation type="submission" date="2020-03" db="EMBL/GenBank/DDBJ databases">
        <authorList>
            <person name="Ichikawa N."/>
            <person name="Kimura A."/>
            <person name="Kitahashi Y."/>
            <person name="Uohara A."/>
        </authorList>
    </citation>
    <scope>NUCLEOTIDE SEQUENCE [LARGE SCALE GENOMIC DNA]</scope>
    <source>
        <strain evidence="6 7">NBRC 108639</strain>
    </source>
</reference>
<organism evidence="6 7">
    <name type="scientific">Phytohabitans houttuyneae</name>
    <dbReference type="NCBI Taxonomy" id="1076126"/>
    <lineage>
        <taxon>Bacteria</taxon>
        <taxon>Bacillati</taxon>
        <taxon>Actinomycetota</taxon>
        <taxon>Actinomycetes</taxon>
        <taxon>Micromonosporales</taxon>
        <taxon>Micromonosporaceae</taxon>
    </lineage>
</organism>
<reference evidence="6 7" key="1">
    <citation type="submission" date="2020-03" db="EMBL/GenBank/DDBJ databases">
        <title>Whole genome shotgun sequence of Phytohabitans houttuyneae NBRC 108639.</title>
        <authorList>
            <person name="Komaki H."/>
            <person name="Tamura T."/>
        </authorList>
    </citation>
    <scope>NUCLEOTIDE SEQUENCE [LARGE SCALE GENOMIC DNA]</scope>
    <source>
        <strain evidence="6 7">NBRC 108639</strain>
    </source>
</reference>
<comment type="caution">
    <text evidence="6">The sequence shown here is derived from an EMBL/GenBank/DDBJ whole genome shotgun (WGS) entry which is preliminary data.</text>
</comment>
<sequence length="441" mass="46985">MELEALFTPAAEERIGIEVECGLVDERSGQSAPYDGPCGSRALLERVRHELGAEPLTEAGSLVGVALAHGAQLSLELGGAIEYSSAPYQSLVAMIGAARRDLRVIAGVAARSGLALLPGGLVPFTPRERIPWAPKPRIDIMRGYFRGLGTAAAYAENVMGLTLSTQTTVDYLSPEDFREKLVLLVKAAPIAAALFVNSPIEEGRPTGLLSRRMQMWGYVDPSRCGVLGFAVRPDVSAADVVEWGGALPMIYRQVGAGYVAGPERPFRDLVEHGFGDGTAPGMDDWRAHLSQVWPQVRARHTLEMRAFDGLPWEAFAAAPAFCVGLAYHPPARRAALALLDGLTAADLAQATEDVAVKGLDAMVGDRSVGATAEALLGLARQGLRARVTAGWERRDAEHLLDPLDDVVRSGVTFAERAVSDWTGPMRERPAALVAAGRVPVG</sequence>
<dbReference type="PANTHER" id="PTHR34378:SF1">
    <property type="entry name" value="GLUTAMATE--CYSTEINE LIGASE, CHLOROPLASTIC"/>
    <property type="match status" value="1"/>
</dbReference>
<evidence type="ECO:0000256" key="2">
    <source>
        <dbReference type="ARBA" id="ARBA00022741"/>
    </source>
</evidence>
<comment type="function">
    <text evidence="5">Catalyzes the synthesis of gamma-glutamylcysteine (gamma-GC).</text>
</comment>
<dbReference type="GO" id="GO:0004357">
    <property type="term" value="F:glutamate-cysteine ligase activity"/>
    <property type="evidence" value="ECO:0007669"/>
    <property type="project" value="UniProtKB-UniRule"/>
</dbReference>
<dbReference type="InterPro" id="IPR035434">
    <property type="entry name" value="GCL_bact_plant"/>
</dbReference>
<keyword evidence="7" id="KW-1185">Reference proteome</keyword>
<dbReference type="PANTHER" id="PTHR34378">
    <property type="entry name" value="GLUTAMATE--CYSTEINE LIGASE, CHLOROPLASTIC"/>
    <property type="match status" value="1"/>
</dbReference>
<dbReference type="InterPro" id="IPR006336">
    <property type="entry name" value="GCS2"/>
</dbReference>
<dbReference type="RefSeq" id="WP_173070733.1">
    <property type="nucleotide sequence ID" value="NZ_BAABGO010000009.1"/>
</dbReference>
<evidence type="ECO:0000256" key="1">
    <source>
        <dbReference type="ARBA" id="ARBA00022598"/>
    </source>
</evidence>
<dbReference type="AlphaFoldDB" id="A0A6V8KUT5"/>
<evidence type="ECO:0000256" key="4">
    <source>
        <dbReference type="ARBA" id="ARBA00048819"/>
    </source>
</evidence>
<dbReference type="InterPro" id="IPR014746">
    <property type="entry name" value="Gln_synth/guanido_kin_cat_dom"/>
</dbReference>
<keyword evidence="1 5" id="KW-0436">Ligase</keyword>
<dbReference type="GO" id="GO:0006750">
    <property type="term" value="P:glutathione biosynthetic process"/>
    <property type="evidence" value="ECO:0007669"/>
    <property type="project" value="UniProtKB-UniRule"/>
</dbReference>
<dbReference type="Gene3D" id="3.30.590.20">
    <property type="match status" value="1"/>
</dbReference>
<gene>
    <name evidence="6" type="ORF">Phou_097670</name>
</gene>
<dbReference type="SUPFAM" id="SSF55931">
    <property type="entry name" value="Glutamine synthetase/guanido kinase"/>
    <property type="match status" value="1"/>
</dbReference>
<dbReference type="PIRSF" id="PIRSF017901">
    <property type="entry name" value="GCL"/>
    <property type="match status" value="1"/>
</dbReference>
<dbReference type="Proteomes" id="UP000482800">
    <property type="component" value="Unassembled WGS sequence"/>
</dbReference>
<accession>A0A6V8KUT5</accession>
<dbReference type="EMBL" id="BLPF01000004">
    <property type="protein sequence ID" value="GFJ85587.1"/>
    <property type="molecule type" value="Genomic_DNA"/>
</dbReference>
<evidence type="ECO:0000256" key="3">
    <source>
        <dbReference type="ARBA" id="ARBA00022840"/>
    </source>
</evidence>
<dbReference type="EC" id="6.3.2.2" evidence="5"/>
<proteinExistence type="inferred from homology"/>
<comment type="similarity">
    <text evidence="5">Belongs to the glutamate--cysteine ligase type 2 family. EgtA subfamily.</text>
</comment>